<dbReference type="GO" id="GO:0007283">
    <property type="term" value="P:spermatogenesis"/>
    <property type="evidence" value="ECO:0007669"/>
    <property type="project" value="UniProtKB-KW"/>
</dbReference>
<evidence type="ECO:0000256" key="1">
    <source>
        <dbReference type="ARBA" id="ARBA00004496"/>
    </source>
</evidence>
<proteinExistence type="predicted"/>
<dbReference type="Gene3D" id="3.30.420.610">
    <property type="entry name" value="LOTUS domain-like"/>
    <property type="match status" value="1"/>
</dbReference>
<keyword evidence="4" id="KW-0221">Differentiation</keyword>
<keyword evidence="2" id="KW-0963">Cytoplasm</keyword>
<dbReference type="CDD" id="cd20379">
    <property type="entry name" value="Tudor_dTUD-like"/>
    <property type="match status" value="1"/>
</dbReference>
<keyword evidence="4" id="KW-0744">Spermatogenesis</keyword>
<reference evidence="6 7" key="1">
    <citation type="submission" date="2019-08" db="EMBL/GenBank/DDBJ databases">
        <title>Whole genome of Aphis craccivora.</title>
        <authorList>
            <person name="Voronova N.V."/>
            <person name="Shulinski R.S."/>
            <person name="Bandarenka Y.V."/>
            <person name="Zhorov D.G."/>
            <person name="Warner D."/>
        </authorList>
    </citation>
    <scope>NUCLEOTIDE SEQUENCE [LARGE SCALE GENOMIC DNA]</scope>
    <source>
        <strain evidence="6">180601</strain>
        <tissue evidence="6">Whole Body</tissue>
    </source>
</reference>
<accession>A0A6G0YKY4</accession>
<dbReference type="Pfam" id="PF12872">
    <property type="entry name" value="OST-HTH"/>
    <property type="match status" value="1"/>
</dbReference>
<evidence type="ECO:0000256" key="2">
    <source>
        <dbReference type="ARBA" id="ARBA00022490"/>
    </source>
</evidence>
<comment type="caution">
    <text evidence="6">The sequence shown here is derived from an EMBL/GenBank/DDBJ whole genome shotgun (WGS) entry which is preliminary data.</text>
</comment>
<keyword evidence="7" id="KW-1185">Reference proteome</keyword>
<protein>
    <submittedName>
        <fullName evidence="6">Tudor domain-containing protein 7</fullName>
    </submittedName>
</protein>
<organism evidence="6 7">
    <name type="scientific">Aphis craccivora</name>
    <name type="common">Cowpea aphid</name>
    <dbReference type="NCBI Taxonomy" id="307492"/>
    <lineage>
        <taxon>Eukaryota</taxon>
        <taxon>Metazoa</taxon>
        <taxon>Ecdysozoa</taxon>
        <taxon>Arthropoda</taxon>
        <taxon>Hexapoda</taxon>
        <taxon>Insecta</taxon>
        <taxon>Pterygota</taxon>
        <taxon>Neoptera</taxon>
        <taxon>Paraneoptera</taxon>
        <taxon>Hemiptera</taxon>
        <taxon>Sternorrhyncha</taxon>
        <taxon>Aphidomorpha</taxon>
        <taxon>Aphidoidea</taxon>
        <taxon>Aphididae</taxon>
        <taxon>Aphidini</taxon>
        <taxon>Aphis</taxon>
        <taxon>Aphis</taxon>
    </lineage>
</organism>
<keyword evidence="3" id="KW-0677">Repeat</keyword>
<dbReference type="PANTHER" id="PTHR22948:SF76">
    <property type="entry name" value="FI20010P1-RELATED"/>
    <property type="match status" value="1"/>
</dbReference>
<evidence type="ECO:0000256" key="4">
    <source>
        <dbReference type="ARBA" id="ARBA00022871"/>
    </source>
</evidence>
<dbReference type="AlphaFoldDB" id="A0A6G0YKY4"/>
<dbReference type="Gene3D" id="2.30.30.140">
    <property type="match status" value="2"/>
</dbReference>
<dbReference type="GO" id="GO:0030154">
    <property type="term" value="P:cell differentiation"/>
    <property type="evidence" value="ECO:0007669"/>
    <property type="project" value="UniProtKB-ARBA"/>
</dbReference>
<evidence type="ECO:0000256" key="3">
    <source>
        <dbReference type="ARBA" id="ARBA00022737"/>
    </source>
</evidence>
<dbReference type="InterPro" id="IPR050621">
    <property type="entry name" value="Tudor_domain_containing"/>
</dbReference>
<evidence type="ECO:0000259" key="5">
    <source>
        <dbReference type="PROSITE" id="PS51644"/>
    </source>
</evidence>
<dbReference type="OrthoDB" id="10034606at2759"/>
<evidence type="ECO:0000313" key="6">
    <source>
        <dbReference type="EMBL" id="KAF0757591.1"/>
    </source>
</evidence>
<dbReference type="Proteomes" id="UP000478052">
    <property type="component" value="Unassembled WGS sequence"/>
</dbReference>
<dbReference type="PROSITE" id="PS51644">
    <property type="entry name" value="HTH_OST"/>
    <property type="match status" value="1"/>
</dbReference>
<dbReference type="InterPro" id="IPR002999">
    <property type="entry name" value="Tudor"/>
</dbReference>
<dbReference type="Gene3D" id="2.40.50.90">
    <property type="match status" value="1"/>
</dbReference>
<evidence type="ECO:0000313" key="7">
    <source>
        <dbReference type="Proteomes" id="UP000478052"/>
    </source>
</evidence>
<feature type="domain" description="HTH OST-type" evidence="5">
    <location>
        <begin position="6"/>
        <end position="81"/>
    </location>
</feature>
<dbReference type="InterPro" id="IPR035437">
    <property type="entry name" value="SNase_OB-fold_sf"/>
</dbReference>
<dbReference type="InterPro" id="IPR025605">
    <property type="entry name" value="OST-HTH/LOTUS_dom"/>
</dbReference>
<comment type="subcellular location">
    <subcellularLocation>
        <location evidence="1">Cytoplasm</location>
    </subcellularLocation>
</comment>
<dbReference type="SUPFAM" id="SSF63748">
    <property type="entry name" value="Tudor/PWWP/MBT"/>
    <property type="match status" value="2"/>
</dbReference>
<dbReference type="GO" id="GO:0005737">
    <property type="term" value="C:cytoplasm"/>
    <property type="evidence" value="ECO:0007669"/>
    <property type="project" value="UniProtKB-SubCell"/>
</dbReference>
<dbReference type="CDD" id="cd09972">
    <property type="entry name" value="LOTUS_TDRD_OSKAR"/>
    <property type="match status" value="1"/>
</dbReference>
<dbReference type="PANTHER" id="PTHR22948">
    <property type="entry name" value="TUDOR DOMAIN CONTAINING PROTEIN"/>
    <property type="match status" value="1"/>
</dbReference>
<dbReference type="InterPro" id="IPR041966">
    <property type="entry name" value="LOTUS-like"/>
</dbReference>
<gene>
    <name evidence="6" type="ORF">FWK35_00015130</name>
</gene>
<name>A0A6G0YKY4_APHCR</name>
<dbReference type="EMBL" id="VUJU01003531">
    <property type="protein sequence ID" value="KAF0757591.1"/>
    <property type="molecule type" value="Genomic_DNA"/>
</dbReference>
<sequence length="655" mass="76087">MSNLIDIDEIISNLKATITSNKGGVHLNCIESDYYNLIGEPIPYRNLGFNSTLEFLQSLKEVFKIKNKGINTFVYVVSDGKTQHLEKMISKQKTKSKRKPKSKLSAVVTHKKINNTYNGCHSSMQYRLKKNRQPVDNLKKHTADINPTNQNNSRLPKKKYVCIIDQNIKLYIHRKLMTVLILKQLETRIFRKSDEPKVYAQDRLQKYKKKCINQIENKEVKKETISEDSFLELSEIFTKKCNIRDTEFNIPIQPKQLPSDFNDQTNLEINQYVFESKCKKIVTVTTVFSPSNIYVVLEDHNTNSNLLGMQMEFNRMKTGVQTQLNTIPVIGHYYALYYQQKWHRIVVESIVFDNLIKCFFIDTGKSVIVNQNQIHTLDPKFVQICSQAMKAVLNKLKLFDEFPFIKEIVIEKILDVKCILIPDSVITNPPTVTLYDLKTKMNINDIIINTFFEKVTPSITLRDGYDSAEVKLISIENGYCYMQFNPDLIKSLEKLFSTNQFFGPCIKNARDIDYKNIYLAYYEQNIKGRVKVEFFISDDQVKVFFIDYGHFKTVKVTTLIDLSRINVYLVRIPSQAVKVSLHMFPPEDVTVRTVQELFNILGDNNNVTIYKLKDFKGQIPCVQLWNIAYPDTFINIILYSRLVIGSDNIIQVEPI</sequence>
<feature type="non-terminal residue" evidence="6">
    <location>
        <position position="655"/>
    </location>
</feature>
<dbReference type="Pfam" id="PF00567">
    <property type="entry name" value="TUDOR"/>
    <property type="match status" value="2"/>
</dbReference>